<feature type="region of interest" description="Disordered" evidence="1">
    <location>
        <begin position="396"/>
        <end position="461"/>
    </location>
</feature>
<feature type="chain" id="PRO_5026284264" evidence="3">
    <location>
        <begin position="27"/>
        <end position="461"/>
    </location>
</feature>
<keyword evidence="3" id="KW-0732">Signal</keyword>
<feature type="transmembrane region" description="Helical" evidence="2">
    <location>
        <begin position="213"/>
        <end position="237"/>
    </location>
</feature>
<dbReference type="CDD" id="cd09630">
    <property type="entry name" value="CDH_like_cytochrome"/>
    <property type="match status" value="1"/>
</dbReference>
<dbReference type="SUPFAM" id="SSF49344">
    <property type="entry name" value="CBD9-like"/>
    <property type="match status" value="1"/>
</dbReference>
<feature type="transmembrane region" description="Helical" evidence="2">
    <location>
        <begin position="316"/>
        <end position="334"/>
    </location>
</feature>
<proteinExistence type="predicted"/>
<accession>A0A6G1ITZ1</accession>
<dbReference type="Proteomes" id="UP000799291">
    <property type="component" value="Unassembled WGS sequence"/>
</dbReference>
<feature type="transmembrane region" description="Helical" evidence="2">
    <location>
        <begin position="340"/>
        <end position="361"/>
    </location>
</feature>
<name>A0A6G1ITZ1_9PLEO</name>
<evidence type="ECO:0000259" key="4">
    <source>
        <dbReference type="SMART" id="SM00664"/>
    </source>
</evidence>
<dbReference type="EMBL" id="MU005590">
    <property type="protein sequence ID" value="KAF2681717.1"/>
    <property type="molecule type" value="Genomic_DNA"/>
</dbReference>
<dbReference type="PANTHER" id="PTHR47797">
    <property type="entry name" value="DEHYDROGENASE, PUTATIVE (AFU_ORTHOLOGUE AFUA_8G05805)-RELATED"/>
    <property type="match status" value="1"/>
</dbReference>
<keyword evidence="2" id="KW-0472">Membrane</keyword>
<protein>
    <submittedName>
        <fullName evidence="5">Iron reductase domain protein</fullName>
    </submittedName>
</protein>
<dbReference type="Gene3D" id="2.60.40.1210">
    <property type="entry name" value="Cellobiose dehydrogenase, cytochrome domain"/>
    <property type="match status" value="1"/>
</dbReference>
<organism evidence="5 6">
    <name type="scientific">Lentithecium fluviatile CBS 122367</name>
    <dbReference type="NCBI Taxonomy" id="1168545"/>
    <lineage>
        <taxon>Eukaryota</taxon>
        <taxon>Fungi</taxon>
        <taxon>Dikarya</taxon>
        <taxon>Ascomycota</taxon>
        <taxon>Pezizomycotina</taxon>
        <taxon>Dothideomycetes</taxon>
        <taxon>Pleosporomycetidae</taxon>
        <taxon>Pleosporales</taxon>
        <taxon>Massarineae</taxon>
        <taxon>Lentitheciaceae</taxon>
        <taxon>Lentithecium</taxon>
    </lineage>
</organism>
<feature type="compositionally biased region" description="Low complexity" evidence="1">
    <location>
        <begin position="423"/>
        <end position="434"/>
    </location>
</feature>
<evidence type="ECO:0000313" key="5">
    <source>
        <dbReference type="EMBL" id="KAF2681717.1"/>
    </source>
</evidence>
<dbReference type="InterPro" id="IPR015920">
    <property type="entry name" value="Cellobiose_DH-like_cyt"/>
</dbReference>
<keyword evidence="6" id="KW-1185">Reference proteome</keyword>
<dbReference type="Pfam" id="PF16010">
    <property type="entry name" value="CDH-cyt"/>
    <property type="match status" value="1"/>
</dbReference>
<sequence>MGSFTRGLGLGAVFVALFAATIQAQAASTFFLERTETQFSLNLANGSSDVNIYFTSPAFSWVGVGFGAGMKNSLMVLLYPNKNGDNVTVSPRIADGNSEPSFAPEIKLDILEGTGIFDDMFVVKAVCRSCRVWRGGIIDTSNTAHPMIYAFGPGNSLYSDDPNVSLKRHTRYGKFNMNMVEATGQGEIPASSSSLKSVKLTQGPVKDHHRKSLAHSVLGCLALFVLWPLNVLFAGFLRNIRIHVGMSIFIMAFLVISFGLGISISSEFNRSKSFNSPHQILAFIAIAPMLLLSLLPLKPLAALHAKIPRLHTPLTTLTFTLLVLTGGLGLRLGSAANPIILAYISIALLVFVFLTLIQLCIKRRGSAYARATTRRRLGEEDERDFGLAKWGVKRKIDSTTGGGSPDSRTESQTQLWERDHGRSPSAGSAGSRSPYGGGTMPGPQYLLNMHPGVPVHKWPTS</sequence>
<dbReference type="AlphaFoldDB" id="A0A6G1ITZ1"/>
<gene>
    <name evidence="5" type="ORF">K458DRAFT_420477</name>
</gene>
<dbReference type="OrthoDB" id="19261at2759"/>
<evidence type="ECO:0000256" key="3">
    <source>
        <dbReference type="SAM" id="SignalP"/>
    </source>
</evidence>
<evidence type="ECO:0000256" key="2">
    <source>
        <dbReference type="SAM" id="Phobius"/>
    </source>
</evidence>
<dbReference type="InterPro" id="IPR005018">
    <property type="entry name" value="DOMON_domain"/>
</dbReference>
<dbReference type="SMART" id="SM00664">
    <property type="entry name" value="DoH"/>
    <property type="match status" value="1"/>
</dbReference>
<feature type="transmembrane region" description="Helical" evidence="2">
    <location>
        <begin position="276"/>
        <end position="295"/>
    </location>
</feature>
<feature type="transmembrane region" description="Helical" evidence="2">
    <location>
        <begin position="244"/>
        <end position="264"/>
    </location>
</feature>
<feature type="signal peptide" evidence="3">
    <location>
        <begin position="1"/>
        <end position="26"/>
    </location>
</feature>
<evidence type="ECO:0000313" key="6">
    <source>
        <dbReference type="Proteomes" id="UP000799291"/>
    </source>
</evidence>
<keyword evidence="2" id="KW-0812">Transmembrane</keyword>
<reference evidence="5" key="1">
    <citation type="journal article" date="2020" name="Stud. Mycol.">
        <title>101 Dothideomycetes genomes: a test case for predicting lifestyles and emergence of pathogens.</title>
        <authorList>
            <person name="Haridas S."/>
            <person name="Albert R."/>
            <person name="Binder M."/>
            <person name="Bloem J."/>
            <person name="Labutti K."/>
            <person name="Salamov A."/>
            <person name="Andreopoulos B."/>
            <person name="Baker S."/>
            <person name="Barry K."/>
            <person name="Bills G."/>
            <person name="Bluhm B."/>
            <person name="Cannon C."/>
            <person name="Castanera R."/>
            <person name="Culley D."/>
            <person name="Daum C."/>
            <person name="Ezra D."/>
            <person name="Gonzalez J."/>
            <person name="Henrissat B."/>
            <person name="Kuo A."/>
            <person name="Liang C."/>
            <person name="Lipzen A."/>
            <person name="Lutzoni F."/>
            <person name="Magnuson J."/>
            <person name="Mondo S."/>
            <person name="Nolan M."/>
            <person name="Ohm R."/>
            <person name="Pangilinan J."/>
            <person name="Park H.-J."/>
            <person name="Ramirez L."/>
            <person name="Alfaro M."/>
            <person name="Sun H."/>
            <person name="Tritt A."/>
            <person name="Yoshinaga Y."/>
            <person name="Zwiers L.-H."/>
            <person name="Turgeon B."/>
            <person name="Goodwin S."/>
            <person name="Spatafora J."/>
            <person name="Crous P."/>
            <person name="Grigoriev I."/>
        </authorList>
    </citation>
    <scope>NUCLEOTIDE SEQUENCE</scope>
    <source>
        <strain evidence="5">CBS 122367</strain>
    </source>
</reference>
<keyword evidence="2" id="KW-1133">Transmembrane helix</keyword>
<dbReference type="PANTHER" id="PTHR47797:SF1">
    <property type="entry name" value="CYTOCHROME B561 DOMAIN-CONTAINING PROTEIN-RELATED"/>
    <property type="match status" value="1"/>
</dbReference>
<evidence type="ECO:0000256" key="1">
    <source>
        <dbReference type="SAM" id="MobiDB-lite"/>
    </source>
</evidence>
<feature type="domain" description="DOMON" evidence="4">
    <location>
        <begin position="61"/>
        <end position="152"/>
    </location>
</feature>